<dbReference type="Proteomes" id="UP000091956">
    <property type="component" value="Unassembled WGS sequence"/>
</dbReference>
<feature type="transmembrane region" description="Helical" evidence="1">
    <location>
        <begin position="14"/>
        <end position="31"/>
    </location>
</feature>
<keyword evidence="1" id="KW-0812">Transmembrane</keyword>
<evidence type="ECO:0000313" key="3">
    <source>
        <dbReference type="Proteomes" id="UP000091956"/>
    </source>
</evidence>
<sequence length="100" mass="11155">MALAKYSAIYKQEGILFLVLLLYLSLFFAWLQTNVHFVNEGHLKRLQVVGAKTISYAPHFKGPVSAEEAAKRVLDIVERSTLEDEKAATAISQTGTDKLM</sequence>
<protein>
    <submittedName>
        <fullName evidence="2">Uncharacterized protein</fullName>
    </submittedName>
</protein>
<keyword evidence="3" id="KW-1185">Reference proteome</keyword>
<keyword evidence="1" id="KW-1133">Transmembrane helix</keyword>
<gene>
    <name evidence="2" type="ORF">VE01_10153</name>
</gene>
<evidence type="ECO:0000313" key="2">
    <source>
        <dbReference type="EMBL" id="OBT91833.1"/>
    </source>
</evidence>
<reference evidence="2 3" key="1">
    <citation type="submission" date="2016-03" db="EMBL/GenBank/DDBJ databases">
        <title>Comparative genomics of Pseudogymnoascus destructans, the fungus causing white-nose syndrome of bats.</title>
        <authorList>
            <person name="Palmer J.M."/>
            <person name="Drees K.P."/>
            <person name="Foster J.T."/>
            <person name="Lindner D.L."/>
        </authorList>
    </citation>
    <scope>NUCLEOTIDE SEQUENCE [LARGE SCALE GENOMIC DNA]</scope>
    <source>
        <strain evidence="2 3">UAMH 10579</strain>
    </source>
</reference>
<dbReference type="AlphaFoldDB" id="A0A1B8G7M9"/>
<reference evidence="3" key="2">
    <citation type="journal article" date="2018" name="Nat. Commun.">
        <title>Extreme sensitivity to ultraviolet light in the fungal pathogen causing white-nose syndrome of bats.</title>
        <authorList>
            <person name="Palmer J.M."/>
            <person name="Drees K.P."/>
            <person name="Foster J.T."/>
            <person name="Lindner D.L."/>
        </authorList>
    </citation>
    <scope>NUCLEOTIDE SEQUENCE [LARGE SCALE GENOMIC DNA]</scope>
    <source>
        <strain evidence="3">UAMH 10579</strain>
    </source>
</reference>
<dbReference type="RefSeq" id="XP_018125566.1">
    <property type="nucleotide sequence ID" value="XM_018279559.1"/>
</dbReference>
<evidence type="ECO:0000256" key="1">
    <source>
        <dbReference type="SAM" id="Phobius"/>
    </source>
</evidence>
<proteinExistence type="predicted"/>
<keyword evidence="1" id="KW-0472">Membrane</keyword>
<dbReference type="EMBL" id="KV460279">
    <property type="protein sequence ID" value="OBT91833.1"/>
    <property type="molecule type" value="Genomic_DNA"/>
</dbReference>
<organism evidence="2 3">
    <name type="scientific">Pseudogymnoascus verrucosus</name>
    <dbReference type="NCBI Taxonomy" id="342668"/>
    <lineage>
        <taxon>Eukaryota</taxon>
        <taxon>Fungi</taxon>
        <taxon>Dikarya</taxon>
        <taxon>Ascomycota</taxon>
        <taxon>Pezizomycotina</taxon>
        <taxon>Leotiomycetes</taxon>
        <taxon>Thelebolales</taxon>
        <taxon>Thelebolaceae</taxon>
        <taxon>Pseudogymnoascus</taxon>
    </lineage>
</organism>
<dbReference type="GeneID" id="28843539"/>
<name>A0A1B8G7M9_9PEZI</name>
<accession>A0A1B8G7M9</accession>